<keyword evidence="1 3" id="KW-0378">Hydrolase</keyword>
<organism evidence="3 4">
    <name type="scientific">Phreatobacter stygius</name>
    <dbReference type="NCBI Taxonomy" id="1940610"/>
    <lineage>
        <taxon>Bacteria</taxon>
        <taxon>Pseudomonadati</taxon>
        <taxon>Pseudomonadota</taxon>
        <taxon>Alphaproteobacteria</taxon>
        <taxon>Hyphomicrobiales</taxon>
        <taxon>Phreatobacteraceae</taxon>
        <taxon>Phreatobacter</taxon>
    </lineage>
</organism>
<dbReference type="Proteomes" id="UP000298781">
    <property type="component" value="Chromosome"/>
</dbReference>
<gene>
    <name evidence="3" type="ORF">E8M01_28755</name>
</gene>
<dbReference type="SUPFAM" id="SSF56601">
    <property type="entry name" value="beta-lactamase/transpeptidase-like"/>
    <property type="match status" value="1"/>
</dbReference>
<dbReference type="Pfam" id="PF00144">
    <property type="entry name" value="Beta-lactamase"/>
    <property type="match status" value="1"/>
</dbReference>
<dbReference type="GO" id="GO:0016787">
    <property type="term" value="F:hydrolase activity"/>
    <property type="evidence" value="ECO:0007669"/>
    <property type="project" value="UniProtKB-KW"/>
</dbReference>
<dbReference type="AlphaFoldDB" id="A0A4D7BCZ3"/>
<keyword evidence="4" id="KW-1185">Reference proteome</keyword>
<evidence type="ECO:0000313" key="3">
    <source>
        <dbReference type="EMBL" id="QCI67868.1"/>
    </source>
</evidence>
<dbReference type="InterPro" id="IPR012338">
    <property type="entry name" value="Beta-lactam/transpept-like"/>
</dbReference>
<dbReference type="PANTHER" id="PTHR43283">
    <property type="entry name" value="BETA-LACTAMASE-RELATED"/>
    <property type="match status" value="1"/>
</dbReference>
<dbReference type="EMBL" id="CP039690">
    <property type="protein sequence ID" value="QCI67868.1"/>
    <property type="molecule type" value="Genomic_DNA"/>
</dbReference>
<reference evidence="3 4" key="1">
    <citation type="submission" date="2019-04" db="EMBL/GenBank/DDBJ databases">
        <title>Phreatobacter aquaticus sp. nov.</title>
        <authorList>
            <person name="Choi A."/>
        </authorList>
    </citation>
    <scope>NUCLEOTIDE SEQUENCE [LARGE SCALE GENOMIC DNA]</scope>
    <source>
        <strain evidence="3 4">KCTC 52518</strain>
    </source>
</reference>
<evidence type="ECO:0000259" key="2">
    <source>
        <dbReference type="Pfam" id="PF00144"/>
    </source>
</evidence>
<sequence length="378" mass="41548">MTSHSSPYVPGADGGEWTGLAPADAGFDPARLAAAVDFAKASESPWPRSLYYPDGRYVGLVEWNETGPWSEIAGPVRERGGPAGLILKGGRLVAEWGDTQRTDMTFSIAKSYIAVVAGLAFDDGLITNVDEPVNATVKDRFFDSAHNAPITWRHLLQQSSEWQGEIFEKSDQVDHNRQIGAGADNSRKGQKRDLKPAGSHYEYNDVRVNLLSYCLLQRFRRPLPDVLRERVMDPIGASPDWQWHGYRNSLVDIDGRTIQSVPGGGHWGGGLFIGARDHARLGLMVARGGSWNGRQILSEAWVKAMLTPSPTLDNYGYLWWLNKGAAAKPDVPASAFFALGAGTNAIWVDPDHDLVVVLRWIDKSAFDGFFSRLMAAVK</sequence>
<proteinExistence type="predicted"/>
<feature type="domain" description="Beta-lactamase-related" evidence="2">
    <location>
        <begin position="105"/>
        <end position="358"/>
    </location>
</feature>
<name>A0A4D7BCZ3_9HYPH</name>
<dbReference type="InterPro" id="IPR001466">
    <property type="entry name" value="Beta-lactam-related"/>
</dbReference>
<dbReference type="InterPro" id="IPR050789">
    <property type="entry name" value="Diverse_Enzym_Activities"/>
</dbReference>
<evidence type="ECO:0000313" key="4">
    <source>
        <dbReference type="Proteomes" id="UP000298781"/>
    </source>
</evidence>
<dbReference type="Gene3D" id="3.40.710.10">
    <property type="entry name" value="DD-peptidase/beta-lactamase superfamily"/>
    <property type="match status" value="1"/>
</dbReference>
<evidence type="ECO:0000256" key="1">
    <source>
        <dbReference type="ARBA" id="ARBA00022801"/>
    </source>
</evidence>
<dbReference type="KEGG" id="pstg:E8M01_28755"/>
<protein>
    <submittedName>
        <fullName evidence="3">Serine hydrolase</fullName>
    </submittedName>
</protein>
<accession>A0A4D7BCZ3</accession>
<dbReference type="RefSeq" id="WP_136963292.1">
    <property type="nucleotide sequence ID" value="NZ_CP039690.1"/>
</dbReference>
<dbReference type="PANTHER" id="PTHR43283:SF11">
    <property type="entry name" value="BETA-LACTAMASE-RELATED DOMAIN-CONTAINING PROTEIN"/>
    <property type="match status" value="1"/>
</dbReference>
<dbReference type="OrthoDB" id="9814204at2"/>